<keyword evidence="3" id="KW-0689">Ribosomal protein</keyword>
<dbReference type="Proteomes" id="UP000327439">
    <property type="component" value="Chromosome D03"/>
</dbReference>
<name>A0A5J5S7Q0_GOSBA</name>
<comment type="similarity">
    <text evidence="2">Belongs to the universal ribosomal protein uS2 family.</text>
</comment>
<feature type="non-terminal residue" evidence="7">
    <location>
        <position position="116"/>
    </location>
</feature>
<dbReference type="SUPFAM" id="SSF52313">
    <property type="entry name" value="Ribosomal protein S2"/>
    <property type="match status" value="1"/>
</dbReference>
<keyword evidence="8" id="KW-1185">Reference proteome</keyword>
<evidence type="ECO:0000313" key="7">
    <source>
        <dbReference type="EMBL" id="KAB2037051.1"/>
    </source>
</evidence>
<dbReference type="Pfam" id="PF00318">
    <property type="entry name" value="Ribosomal_S2"/>
    <property type="match status" value="1"/>
</dbReference>
<keyword evidence="4" id="KW-0687">Ribonucleoprotein</keyword>
<evidence type="ECO:0000256" key="1">
    <source>
        <dbReference type="ARBA" id="ARBA00004474"/>
    </source>
</evidence>
<sequence>KWNPRMDPYISSKLNDIHITNLTRNALVDSVARAAIRARCQHVNKKWLGGMLINWLTTETRLHKFRDLRTEQKIGRLNRLPKKDATMLKRQLSRLQTYLPHKLSLYKTTLLLSNFD</sequence>
<dbReference type="Gene3D" id="1.10.287.610">
    <property type="entry name" value="Helix hairpin bin"/>
    <property type="match status" value="1"/>
</dbReference>
<evidence type="ECO:0000256" key="6">
    <source>
        <dbReference type="ARBA" id="ARBA00035546"/>
    </source>
</evidence>
<dbReference type="AlphaFoldDB" id="A0A5J5S7Q0"/>
<organism evidence="7 8">
    <name type="scientific">Gossypium barbadense</name>
    <name type="common">Sea Island cotton</name>
    <name type="synonym">Hibiscus barbadensis</name>
    <dbReference type="NCBI Taxonomy" id="3634"/>
    <lineage>
        <taxon>Eukaryota</taxon>
        <taxon>Viridiplantae</taxon>
        <taxon>Streptophyta</taxon>
        <taxon>Embryophyta</taxon>
        <taxon>Tracheophyta</taxon>
        <taxon>Spermatophyta</taxon>
        <taxon>Magnoliopsida</taxon>
        <taxon>eudicotyledons</taxon>
        <taxon>Gunneridae</taxon>
        <taxon>Pentapetalae</taxon>
        <taxon>rosids</taxon>
        <taxon>malvids</taxon>
        <taxon>Malvales</taxon>
        <taxon>Malvaceae</taxon>
        <taxon>Malvoideae</taxon>
        <taxon>Gossypium</taxon>
    </lineage>
</organism>
<dbReference type="GO" id="GO:0005763">
    <property type="term" value="C:mitochondrial small ribosomal subunit"/>
    <property type="evidence" value="ECO:0007669"/>
    <property type="project" value="TreeGrafter"/>
</dbReference>
<dbReference type="OrthoDB" id="1927947at2759"/>
<evidence type="ECO:0000256" key="3">
    <source>
        <dbReference type="ARBA" id="ARBA00022980"/>
    </source>
</evidence>
<dbReference type="GO" id="GO:0003735">
    <property type="term" value="F:structural constituent of ribosome"/>
    <property type="evidence" value="ECO:0007669"/>
    <property type="project" value="InterPro"/>
</dbReference>
<dbReference type="PANTHER" id="PTHR12534:SF0">
    <property type="entry name" value="SMALL RIBOSOMAL SUBUNIT PROTEIN US2M"/>
    <property type="match status" value="1"/>
</dbReference>
<proteinExistence type="inferred from homology"/>
<evidence type="ECO:0000313" key="8">
    <source>
        <dbReference type="Proteomes" id="UP000327439"/>
    </source>
</evidence>
<reference evidence="8" key="1">
    <citation type="journal article" date="2020" name="Nat. Genet.">
        <title>Genomic diversifications of five Gossypium allopolyploid species and their impact on cotton improvement.</title>
        <authorList>
            <person name="Chen Z.J."/>
            <person name="Sreedasyam A."/>
            <person name="Ando A."/>
            <person name="Song Q."/>
            <person name="De Santiago L.M."/>
            <person name="Hulse-Kemp A.M."/>
            <person name="Ding M."/>
            <person name="Ye W."/>
            <person name="Kirkbride R.C."/>
            <person name="Jenkins J."/>
            <person name="Plott C."/>
            <person name="Lovell J."/>
            <person name="Lin Y.M."/>
            <person name="Vaughn R."/>
            <person name="Liu B."/>
            <person name="Simpson S."/>
            <person name="Scheffler B.E."/>
            <person name="Wen L."/>
            <person name="Saski C.A."/>
            <person name="Grover C.E."/>
            <person name="Hu G."/>
            <person name="Conover J.L."/>
            <person name="Carlson J.W."/>
            <person name="Shu S."/>
            <person name="Boston L.B."/>
            <person name="Williams M."/>
            <person name="Peterson D.G."/>
            <person name="McGee K."/>
            <person name="Jones D.C."/>
            <person name="Wendel J.F."/>
            <person name="Stelly D.M."/>
            <person name="Grimwood J."/>
            <person name="Schmutz J."/>
        </authorList>
    </citation>
    <scope>NUCLEOTIDE SEQUENCE [LARGE SCALE GENOMIC DNA]</scope>
    <source>
        <strain evidence="8">cv. 3-79</strain>
    </source>
</reference>
<dbReference type="GO" id="GO:0009536">
    <property type="term" value="C:plastid"/>
    <property type="evidence" value="ECO:0007669"/>
    <property type="project" value="UniProtKB-SubCell"/>
</dbReference>
<accession>A0A5J5S7Q0</accession>
<gene>
    <name evidence="7" type="ORF">ES319_D03G047000v1</name>
</gene>
<dbReference type="EMBL" id="CM018217">
    <property type="protein sequence ID" value="KAB2037051.1"/>
    <property type="molecule type" value="Genomic_DNA"/>
</dbReference>
<dbReference type="FunFam" id="1.10.287.610:FF:000001">
    <property type="entry name" value="30S ribosomal protein S2"/>
    <property type="match status" value="1"/>
</dbReference>
<evidence type="ECO:0000256" key="4">
    <source>
        <dbReference type="ARBA" id="ARBA00023274"/>
    </source>
</evidence>
<dbReference type="InterPro" id="IPR023591">
    <property type="entry name" value="Ribosomal_uS2_flav_dom_sf"/>
</dbReference>
<evidence type="ECO:0000256" key="2">
    <source>
        <dbReference type="ARBA" id="ARBA00006242"/>
    </source>
</evidence>
<comment type="subcellular location">
    <subcellularLocation>
        <location evidence="1">Plastid</location>
    </subcellularLocation>
</comment>
<evidence type="ECO:0000256" key="5">
    <source>
        <dbReference type="ARBA" id="ARBA00035155"/>
    </source>
</evidence>
<dbReference type="GO" id="GO:0006412">
    <property type="term" value="P:translation"/>
    <property type="evidence" value="ECO:0007669"/>
    <property type="project" value="InterPro"/>
</dbReference>
<protein>
    <recommendedName>
        <fullName evidence="5">Small ribosomal subunit protein uS2c</fullName>
    </recommendedName>
    <alternativeName>
        <fullName evidence="6">30S ribosomal protein S2, chloroplastic</fullName>
    </alternativeName>
</protein>
<dbReference type="PANTHER" id="PTHR12534">
    <property type="entry name" value="30S RIBOSOMAL PROTEIN S2 PROKARYOTIC AND ORGANELLAR"/>
    <property type="match status" value="1"/>
</dbReference>
<dbReference type="InterPro" id="IPR005706">
    <property type="entry name" value="Ribosomal_uS2_bac/mit/plastid"/>
</dbReference>
<dbReference type="InterPro" id="IPR001865">
    <property type="entry name" value="Ribosomal_uS2"/>
</dbReference>